<name>A0A9N9CGJ3_9GLOM</name>
<evidence type="ECO:0000256" key="1">
    <source>
        <dbReference type="SAM" id="MobiDB-lite"/>
    </source>
</evidence>
<comment type="caution">
    <text evidence="2">The sequence shown here is derived from an EMBL/GenBank/DDBJ whole genome shotgun (WGS) entry which is preliminary data.</text>
</comment>
<dbReference type="SUPFAM" id="SSF53098">
    <property type="entry name" value="Ribonuclease H-like"/>
    <property type="match status" value="1"/>
</dbReference>
<organism evidence="2 3">
    <name type="scientific">Funneliformis caledonium</name>
    <dbReference type="NCBI Taxonomy" id="1117310"/>
    <lineage>
        <taxon>Eukaryota</taxon>
        <taxon>Fungi</taxon>
        <taxon>Fungi incertae sedis</taxon>
        <taxon>Mucoromycota</taxon>
        <taxon>Glomeromycotina</taxon>
        <taxon>Glomeromycetes</taxon>
        <taxon>Glomerales</taxon>
        <taxon>Glomeraceae</taxon>
        <taxon>Funneliformis</taxon>
    </lineage>
</organism>
<dbReference type="InterPro" id="IPR036397">
    <property type="entry name" value="RNaseH_sf"/>
</dbReference>
<dbReference type="InterPro" id="IPR012337">
    <property type="entry name" value="RNaseH-like_sf"/>
</dbReference>
<dbReference type="AlphaFoldDB" id="A0A9N9CGJ3"/>
<accession>A0A9N9CGJ3</accession>
<dbReference type="Gene3D" id="3.30.420.10">
    <property type="entry name" value="Ribonuclease H-like superfamily/Ribonuclease H"/>
    <property type="match status" value="1"/>
</dbReference>
<dbReference type="EMBL" id="CAJVPQ010002503">
    <property type="protein sequence ID" value="CAG8599570.1"/>
    <property type="molecule type" value="Genomic_DNA"/>
</dbReference>
<feature type="region of interest" description="Disordered" evidence="1">
    <location>
        <begin position="29"/>
        <end position="79"/>
    </location>
</feature>
<sequence length="448" mass="49773">MAATNKAVQERMNKMDDRIMVILNTLAQGQGSATQNPVVPVYPSDDPDDPGDGSSTPPIENTPAPLGPPSTPPMGTIALPKAEPFDKELPINRIITADIETLQGHGGPQTPFLCAWYGFPEGKEVYKVFDTSQYPHTPEDMFRSFWISLICHAPGCTVYFHNWAGYDSILSLAALVGVEGYKFVPIVRDGKGGYEYFEPKRTSKEAWEAMAAQYKDNWNFLEEARKYLQSDCKALHEVIKGKATIMTSIPLYPTAMCEPMPVGKPELITLNPDQLEVVVKYIKDYPSLPTPCTLFMPRCLANEPWSLAIFLDRPCSMGPPIAYNQGLLIIRRMILALSETSPLRPGRPYTRAGAGSSWAEEDDEEPVAESITALAPRCPIKRRLSIRDVAFQPYHTPYWPLITGKPEVAPFKSSQLFIFRVKTLIPSEFSLKKNGTTSIAHAIVQTMS</sequence>
<reference evidence="2" key="1">
    <citation type="submission" date="2021-06" db="EMBL/GenBank/DDBJ databases">
        <authorList>
            <person name="Kallberg Y."/>
            <person name="Tangrot J."/>
            <person name="Rosling A."/>
        </authorList>
    </citation>
    <scope>NUCLEOTIDE SEQUENCE</scope>
    <source>
        <strain evidence="2">UK204</strain>
    </source>
</reference>
<protein>
    <submittedName>
        <fullName evidence="2">17435_t:CDS:1</fullName>
    </submittedName>
</protein>
<dbReference type="Proteomes" id="UP000789570">
    <property type="component" value="Unassembled WGS sequence"/>
</dbReference>
<proteinExistence type="predicted"/>
<keyword evidence="3" id="KW-1185">Reference proteome</keyword>
<evidence type="ECO:0000313" key="2">
    <source>
        <dbReference type="EMBL" id="CAG8599570.1"/>
    </source>
</evidence>
<dbReference type="OrthoDB" id="5600037at2759"/>
<evidence type="ECO:0000313" key="3">
    <source>
        <dbReference type="Proteomes" id="UP000789570"/>
    </source>
</evidence>
<dbReference type="GO" id="GO:0003676">
    <property type="term" value="F:nucleic acid binding"/>
    <property type="evidence" value="ECO:0007669"/>
    <property type="project" value="InterPro"/>
</dbReference>
<gene>
    <name evidence="2" type="ORF">FCALED_LOCUS8523</name>
</gene>